<accession>A0AAV7E1B6</accession>
<protein>
    <recommendedName>
        <fullName evidence="1">Retrotransposon Copia-like N-terminal domain-containing protein</fullName>
    </recommendedName>
</protein>
<dbReference type="PANTHER" id="PTHR47481:SF22">
    <property type="entry name" value="RETROTRANSPOSON GAG DOMAIN-CONTAINING PROTEIN"/>
    <property type="match status" value="1"/>
</dbReference>
<dbReference type="Proteomes" id="UP000825729">
    <property type="component" value="Unassembled WGS sequence"/>
</dbReference>
<organism evidence="2 3">
    <name type="scientific">Aristolochia fimbriata</name>
    <name type="common">White veined hardy Dutchman's pipe vine</name>
    <dbReference type="NCBI Taxonomy" id="158543"/>
    <lineage>
        <taxon>Eukaryota</taxon>
        <taxon>Viridiplantae</taxon>
        <taxon>Streptophyta</taxon>
        <taxon>Embryophyta</taxon>
        <taxon>Tracheophyta</taxon>
        <taxon>Spermatophyta</taxon>
        <taxon>Magnoliopsida</taxon>
        <taxon>Magnoliidae</taxon>
        <taxon>Piperales</taxon>
        <taxon>Aristolochiaceae</taxon>
        <taxon>Aristolochia</taxon>
    </lineage>
</organism>
<evidence type="ECO:0000259" key="1">
    <source>
        <dbReference type="Pfam" id="PF14244"/>
    </source>
</evidence>
<dbReference type="Pfam" id="PF14244">
    <property type="entry name" value="Retrotran_gag_3"/>
    <property type="match status" value="1"/>
</dbReference>
<proteinExistence type="predicted"/>
<comment type="caution">
    <text evidence="2">The sequence shown here is derived from an EMBL/GenBank/DDBJ whole genome shotgun (WGS) entry which is preliminary data.</text>
</comment>
<dbReference type="PANTHER" id="PTHR47481">
    <property type="match status" value="1"/>
</dbReference>
<dbReference type="InterPro" id="IPR029472">
    <property type="entry name" value="Copia-like_N"/>
</dbReference>
<feature type="domain" description="Retrotransposon Copia-like N-terminal" evidence="1">
    <location>
        <begin position="42"/>
        <end position="80"/>
    </location>
</feature>
<reference evidence="2 3" key="1">
    <citation type="submission" date="2021-07" db="EMBL/GenBank/DDBJ databases">
        <title>The Aristolochia fimbriata genome: insights into angiosperm evolution, floral development and chemical biosynthesis.</title>
        <authorList>
            <person name="Jiao Y."/>
        </authorList>
    </citation>
    <scope>NUCLEOTIDE SEQUENCE [LARGE SCALE GENOMIC DNA]</scope>
    <source>
        <strain evidence="2">IBCAS-2021</strain>
        <tissue evidence="2">Leaf</tissue>
    </source>
</reference>
<gene>
    <name evidence="2" type="ORF">H6P81_018262</name>
</gene>
<dbReference type="AlphaFoldDB" id="A0AAV7E1B6"/>
<dbReference type="Pfam" id="PF14223">
    <property type="entry name" value="Retrotran_gag_2"/>
    <property type="match status" value="1"/>
</dbReference>
<evidence type="ECO:0000313" key="3">
    <source>
        <dbReference type="Proteomes" id="UP000825729"/>
    </source>
</evidence>
<keyword evidence="3" id="KW-1185">Reference proteome</keyword>
<sequence length="205" mass="22660">MADTPHSSALPPSTSLSVQGNSFNLGPPHGTFILTITNITNSVSLKLDRSNYLLWRSQFLPVLHSQGVMGFINGDIQPPAQFIPIADSTTPNPHYVAWFRVDQTLQSWILATLTPGAVGQMLGLKRAQAMWLTLEQTYASNLQARILHLRMELQNLKKGTMPIFEFLEKAKTLADSLSAAGRPIDQDDLVSYILHGLGSEYEPFL</sequence>
<evidence type="ECO:0000313" key="2">
    <source>
        <dbReference type="EMBL" id="KAG9442408.1"/>
    </source>
</evidence>
<name>A0AAV7E1B6_ARIFI</name>
<dbReference type="EMBL" id="JAINDJ010000007">
    <property type="protein sequence ID" value="KAG9442408.1"/>
    <property type="molecule type" value="Genomic_DNA"/>
</dbReference>